<dbReference type="PROSITE" id="PS50995">
    <property type="entry name" value="HTH_MARR_2"/>
    <property type="match status" value="1"/>
</dbReference>
<protein>
    <submittedName>
        <fullName evidence="2">MarR family winged helix-turn-helix transcriptional regulator</fullName>
    </submittedName>
</protein>
<dbReference type="SMART" id="SM00347">
    <property type="entry name" value="HTH_MARR"/>
    <property type="match status" value="1"/>
</dbReference>
<dbReference type="PANTHER" id="PTHR33164:SF99">
    <property type="entry name" value="MARR FAMILY REGULATORY PROTEIN"/>
    <property type="match status" value="1"/>
</dbReference>
<dbReference type="InterPro" id="IPR036388">
    <property type="entry name" value="WH-like_DNA-bd_sf"/>
</dbReference>
<reference evidence="2 3" key="1">
    <citation type="submission" date="2024-10" db="EMBL/GenBank/DDBJ databases">
        <title>The Natural Products Discovery Center: Release of the First 8490 Sequenced Strains for Exploring Actinobacteria Biosynthetic Diversity.</title>
        <authorList>
            <person name="Kalkreuter E."/>
            <person name="Kautsar S.A."/>
            <person name="Yang D."/>
            <person name="Bader C.D."/>
            <person name="Teijaro C.N."/>
            <person name="Fluegel L."/>
            <person name="Davis C.M."/>
            <person name="Simpson J.R."/>
            <person name="Lauterbach L."/>
            <person name="Steele A.D."/>
            <person name="Gui C."/>
            <person name="Meng S."/>
            <person name="Li G."/>
            <person name="Viehrig K."/>
            <person name="Ye F."/>
            <person name="Su P."/>
            <person name="Kiefer A.F."/>
            <person name="Nichols A."/>
            <person name="Cepeda A.J."/>
            <person name="Yan W."/>
            <person name="Fan B."/>
            <person name="Jiang Y."/>
            <person name="Adhikari A."/>
            <person name="Zheng C.-J."/>
            <person name="Schuster L."/>
            <person name="Cowan T.M."/>
            <person name="Smanski M.J."/>
            <person name="Chevrette M.G."/>
            <person name="De Carvalho L.P.S."/>
            <person name="Shen B."/>
        </authorList>
    </citation>
    <scope>NUCLEOTIDE SEQUENCE [LARGE SCALE GENOMIC DNA]</scope>
    <source>
        <strain evidence="2 3">NPDC050545</strain>
    </source>
</reference>
<dbReference type="EMBL" id="JBITGY010000009">
    <property type="protein sequence ID" value="MFI6502361.1"/>
    <property type="molecule type" value="Genomic_DNA"/>
</dbReference>
<evidence type="ECO:0000313" key="3">
    <source>
        <dbReference type="Proteomes" id="UP001612741"/>
    </source>
</evidence>
<keyword evidence="3" id="KW-1185">Reference proteome</keyword>
<dbReference type="InterPro" id="IPR000835">
    <property type="entry name" value="HTH_MarR-typ"/>
</dbReference>
<dbReference type="InterPro" id="IPR036390">
    <property type="entry name" value="WH_DNA-bd_sf"/>
</dbReference>
<sequence length="143" mass="16143">MDDTPIDRQLIDYLFVLHNQVHTQLKSLLRELELTDAQADALWRLSGEPDMTARRLADALACDASSATAMIDRLEKHGLVSREPHPADRRAKILRLTPEGCALRDRLIRHAIEHSPFARLDDAGRRRLHALLHQAATGQEDTS</sequence>
<dbReference type="Proteomes" id="UP001612741">
    <property type="component" value="Unassembled WGS sequence"/>
</dbReference>
<name>A0ABW7Z2Z4_9ACTN</name>
<evidence type="ECO:0000259" key="1">
    <source>
        <dbReference type="PROSITE" id="PS50995"/>
    </source>
</evidence>
<dbReference type="SUPFAM" id="SSF46785">
    <property type="entry name" value="Winged helix' DNA-binding domain"/>
    <property type="match status" value="1"/>
</dbReference>
<dbReference type="PRINTS" id="PR00598">
    <property type="entry name" value="HTHMARR"/>
</dbReference>
<proteinExistence type="predicted"/>
<dbReference type="InterPro" id="IPR039422">
    <property type="entry name" value="MarR/SlyA-like"/>
</dbReference>
<comment type="caution">
    <text evidence="2">The sequence shown here is derived from an EMBL/GenBank/DDBJ whole genome shotgun (WGS) entry which is preliminary data.</text>
</comment>
<feature type="domain" description="HTH marR-type" evidence="1">
    <location>
        <begin position="7"/>
        <end position="137"/>
    </location>
</feature>
<dbReference type="PANTHER" id="PTHR33164">
    <property type="entry name" value="TRANSCRIPTIONAL REGULATOR, MARR FAMILY"/>
    <property type="match status" value="1"/>
</dbReference>
<accession>A0ABW7Z2Z4</accession>
<gene>
    <name evidence="2" type="ORF">ACIBG2_33630</name>
</gene>
<organism evidence="2 3">
    <name type="scientific">Nonomuraea typhae</name>
    <dbReference type="NCBI Taxonomy" id="2603600"/>
    <lineage>
        <taxon>Bacteria</taxon>
        <taxon>Bacillati</taxon>
        <taxon>Actinomycetota</taxon>
        <taxon>Actinomycetes</taxon>
        <taxon>Streptosporangiales</taxon>
        <taxon>Streptosporangiaceae</taxon>
        <taxon>Nonomuraea</taxon>
    </lineage>
</organism>
<dbReference type="Gene3D" id="1.10.10.10">
    <property type="entry name" value="Winged helix-like DNA-binding domain superfamily/Winged helix DNA-binding domain"/>
    <property type="match status" value="1"/>
</dbReference>
<dbReference type="RefSeq" id="WP_397087567.1">
    <property type="nucleotide sequence ID" value="NZ_JBITGY010000009.1"/>
</dbReference>
<evidence type="ECO:0000313" key="2">
    <source>
        <dbReference type="EMBL" id="MFI6502361.1"/>
    </source>
</evidence>
<dbReference type="Pfam" id="PF01047">
    <property type="entry name" value="MarR"/>
    <property type="match status" value="1"/>
</dbReference>